<feature type="compositionally biased region" description="Low complexity" evidence="1">
    <location>
        <begin position="474"/>
        <end position="484"/>
    </location>
</feature>
<dbReference type="InParanoid" id="D2VDC4"/>
<evidence type="ECO:0000313" key="2">
    <source>
        <dbReference type="EMBL" id="EFC45207.1"/>
    </source>
</evidence>
<dbReference type="GeneID" id="8850343"/>
<dbReference type="OrthoDB" id="10436554at2759"/>
<protein>
    <submittedName>
        <fullName evidence="2">Predicted protein</fullName>
    </submittedName>
</protein>
<feature type="compositionally biased region" description="Low complexity" evidence="1">
    <location>
        <begin position="355"/>
        <end position="374"/>
    </location>
</feature>
<feature type="compositionally biased region" description="Low complexity" evidence="1">
    <location>
        <begin position="94"/>
        <end position="104"/>
    </location>
</feature>
<proteinExistence type="predicted"/>
<gene>
    <name evidence="2" type="ORF">NAEGRDRAFT_79491</name>
</gene>
<organism evidence="3">
    <name type="scientific">Naegleria gruberi</name>
    <name type="common">Amoeba</name>
    <dbReference type="NCBI Taxonomy" id="5762"/>
    <lineage>
        <taxon>Eukaryota</taxon>
        <taxon>Discoba</taxon>
        <taxon>Heterolobosea</taxon>
        <taxon>Tetramitia</taxon>
        <taxon>Eutetramitia</taxon>
        <taxon>Vahlkampfiidae</taxon>
        <taxon>Naegleria</taxon>
    </lineage>
</organism>
<feature type="region of interest" description="Disordered" evidence="1">
    <location>
        <begin position="191"/>
        <end position="277"/>
    </location>
</feature>
<feature type="compositionally biased region" description="Polar residues" evidence="1">
    <location>
        <begin position="242"/>
        <end position="264"/>
    </location>
</feature>
<evidence type="ECO:0000313" key="3">
    <source>
        <dbReference type="Proteomes" id="UP000006671"/>
    </source>
</evidence>
<name>D2VDC4_NAEGR</name>
<dbReference type="KEGG" id="ngr:NAEGRDRAFT_79491"/>
<feature type="compositionally biased region" description="Low complexity" evidence="1">
    <location>
        <begin position="265"/>
        <end position="277"/>
    </location>
</feature>
<feature type="region of interest" description="Disordered" evidence="1">
    <location>
        <begin position="473"/>
        <end position="548"/>
    </location>
</feature>
<evidence type="ECO:0000256" key="1">
    <source>
        <dbReference type="SAM" id="MobiDB-lite"/>
    </source>
</evidence>
<feature type="compositionally biased region" description="Low complexity" evidence="1">
    <location>
        <begin position="125"/>
        <end position="143"/>
    </location>
</feature>
<feature type="compositionally biased region" description="Low complexity" evidence="1">
    <location>
        <begin position="191"/>
        <end position="237"/>
    </location>
</feature>
<feature type="compositionally biased region" description="Low complexity" evidence="1">
    <location>
        <begin position="495"/>
        <end position="516"/>
    </location>
</feature>
<dbReference type="EMBL" id="GG738864">
    <property type="protein sequence ID" value="EFC45207.1"/>
    <property type="molecule type" value="Genomic_DNA"/>
</dbReference>
<sequence length="840" mass="92302">MGNVSSGSRDEDSKSSVSMHYPSNVSNNGGSNSNSSSPSNSGRKFSRGRMNFLTGTNQVAVTTMTNSNQVAETPRSGDPLNTSRSNSPLMIGTSSSSSNNNNINYHHQPSTSNGSSGTFVHHQYSSSGGSTFHHHTSSMISSSSSDHTIIPIQLQSVESLQLITELYYSVYLPHDWKVQLLQYGSSNSNNISNYSPQQQQLNNVNNSNNNNNINISQSPPSSSSSSSSSSPSSASLQPPTPVNTNSLTNSPANNNQLSTTQVNSQQQNGATTTTSNTNNNIQQKIFFSSYDRNFEKDFLEIYVTFSPHSIEKEAQLAIEDIQELSRNYDSSNSCSSSGGNNNLHRTPSSSMMRQVSVVAASPSPSSPSSSSSSSHSTMLEPKLVKGITHVVDKHIQPEKKALYFIIQFHHELLPQKLLYKKIYFIQDSNGLLYCLMLTTTRRESENILGYSLNLTVPTKGLLIPSINIQQELFNNGNGTPPTSTNHDDISKLTVSPPSSNRNSGNLSRSSSNTSGLVDSVDKTADCTSPNNDIISKRKNSNTIAQNNSKKMKKRLSAAFSSIGGSMFEDEDAAEIFSSNLVYSNNNIPPIDGAAWIDILVKEFFTVKSISDLKRKTSNLDGDGIVLSVPMCFIPSLRIEADACSGEDEMVRHFGVGDFGKRSQDYKLILYHPIQYLANKNPNQTRSRETLENVFVTYVNFGNTTYKNRIEDYGAQASNFTGVSMENSGSLLEQFYSTTFKEQVLKTCTIVSVKNVDYEVSLYSQQSNSEVDSTEGEVPTLKAKIVELASTTYSGHTLKKVCYLVERNARVWIFTYTSTSNLIAREIFEVMMSEVKYYKLV</sequence>
<feature type="compositionally biased region" description="Polar residues" evidence="1">
    <location>
        <begin position="105"/>
        <end position="118"/>
    </location>
</feature>
<dbReference type="RefSeq" id="XP_002677951.1">
    <property type="nucleotide sequence ID" value="XM_002677905.1"/>
</dbReference>
<dbReference type="AlphaFoldDB" id="D2VDC4"/>
<feature type="compositionally biased region" description="Low complexity" evidence="1">
    <location>
        <begin position="15"/>
        <end position="42"/>
    </location>
</feature>
<feature type="region of interest" description="Disordered" evidence="1">
    <location>
        <begin position="64"/>
        <end position="143"/>
    </location>
</feature>
<dbReference type="Proteomes" id="UP000006671">
    <property type="component" value="Unassembled WGS sequence"/>
</dbReference>
<feature type="region of interest" description="Disordered" evidence="1">
    <location>
        <begin position="1"/>
        <end position="48"/>
    </location>
</feature>
<feature type="compositionally biased region" description="Low complexity" evidence="1">
    <location>
        <begin position="330"/>
        <end position="342"/>
    </location>
</feature>
<dbReference type="OMA" id="ILYHPIQ"/>
<keyword evidence="3" id="KW-1185">Reference proteome</keyword>
<feature type="compositionally biased region" description="Polar residues" evidence="1">
    <location>
        <begin position="343"/>
        <end position="353"/>
    </location>
</feature>
<feature type="compositionally biased region" description="Polar residues" evidence="1">
    <location>
        <begin position="79"/>
        <end position="88"/>
    </location>
</feature>
<reference evidence="2 3" key="1">
    <citation type="journal article" date="2010" name="Cell">
        <title>The genome of Naegleria gruberi illuminates early eukaryotic versatility.</title>
        <authorList>
            <person name="Fritz-Laylin L.K."/>
            <person name="Prochnik S.E."/>
            <person name="Ginger M.L."/>
            <person name="Dacks J.B."/>
            <person name="Carpenter M.L."/>
            <person name="Field M.C."/>
            <person name="Kuo A."/>
            <person name="Paredez A."/>
            <person name="Chapman J."/>
            <person name="Pham J."/>
            <person name="Shu S."/>
            <person name="Neupane R."/>
            <person name="Cipriano M."/>
            <person name="Mancuso J."/>
            <person name="Tu H."/>
            <person name="Salamov A."/>
            <person name="Lindquist E."/>
            <person name="Shapiro H."/>
            <person name="Lucas S."/>
            <person name="Grigoriev I.V."/>
            <person name="Cande W.Z."/>
            <person name="Fulton C."/>
            <person name="Rokhsar D.S."/>
            <person name="Dawson S.C."/>
        </authorList>
    </citation>
    <scope>NUCLEOTIDE SEQUENCE [LARGE SCALE GENOMIC DNA]</scope>
    <source>
        <strain evidence="2 3">NEG-M</strain>
    </source>
</reference>
<dbReference type="VEuPathDB" id="AmoebaDB:NAEGRDRAFT_79491"/>
<feature type="region of interest" description="Disordered" evidence="1">
    <location>
        <begin position="328"/>
        <end position="376"/>
    </location>
</feature>
<accession>D2VDC4</accession>